<name>A0A852R925_9ACTN</name>
<feature type="transmembrane region" description="Helical" evidence="1">
    <location>
        <begin position="55"/>
        <end position="77"/>
    </location>
</feature>
<dbReference type="InterPro" id="IPR013901">
    <property type="entry name" value="Anthrone_oxy"/>
</dbReference>
<keyword evidence="1" id="KW-1133">Transmembrane helix</keyword>
<dbReference type="EMBL" id="JACCBF010000001">
    <property type="protein sequence ID" value="NYD29507.1"/>
    <property type="molecule type" value="Genomic_DNA"/>
</dbReference>
<feature type="transmembrane region" description="Helical" evidence="1">
    <location>
        <begin position="83"/>
        <end position="104"/>
    </location>
</feature>
<evidence type="ECO:0000313" key="2">
    <source>
        <dbReference type="EMBL" id="NYD29507.1"/>
    </source>
</evidence>
<sequence length="161" mass="17002">MTRDVVLVLATVSTGLSAGVFLLYAHTVMPGLRRTDDRTFVGAFQALDRAIINPVFLLGSFIGAPVLLAVAALLSLSAPWRSALGWLLAALFLHLVVVAITFAVHLPLNDRLKAAGAPATIDVAAARSEFSEARWVRANNVRVVLDVAAFVASCVALLAGR</sequence>
<gene>
    <name evidence="2" type="ORF">BJ958_001053</name>
</gene>
<keyword evidence="1" id="KW-0472">Membrane</keyword>
<accession>A0A852R925</accession>
<evidence type="ECO:0000256" key="1">
    <source>
        <dbReference type="SAM" id="Phobius"/>
    </source>
</evidence>
<keyword evidence="1" id="KW-0812">Transmembrane</keyword>
<organism evidence="2 3">
    <name type="scientific">Nocardioides kongjuensis</name>
    <dbReference type="NCBI Taxonomy" id="349522"/>
    <lineage>
        <taxon>Bacteria</taxon>
        <taxon>Bacillati</taxon>
        <taxon>Actinomycetota</taxon>
        <taxon>Actinomycetes</taxon>
        <taxon>Propionibacteriales</taxon>
        <taxon>Nocardioidaceae</taxon>
        <taxon>Nocardioides</taxon>
    </lineage>
</organism>
<keyword evidence="3" id="KW-1185">Reference proteome</keyword>
<comment type="caution">
    <text evidence="2">The sequence shown here is derived from an EMBL/GenBank/DDBJ whole genome shotgun (WGS) entry which is preliminary data.</text>
</comment>
<dbReference type="Proteomes" id="UP000582231">
    <property type="component" value="Unassembled WGS sequence"/>
</dbReference>
<reference evidence="2 3" key="1">
    <citation type="submission" date="2020-07" db="EMBL/GenBank/DDBJ databases">
        <title>Sequencing the genomes of 1000 actinobacteria strains.</title>
        <authorList>
            <person name="Klenk H.-P."/>
        </authorList>
    </citation>
    <scope>NUCLEOTIDE SEQUENCE [LARGE SCALE GENOMIC DNA]</scope>
    <source>
        <strain evidence="2 3">DSM 19082</strain>
    </source>
</reference>
<feature type="transmembrane region" description="Helical" evidence="1">
    <location>
        <begin position="143"/>
        <end position="160"/>
    </location>
</feature>
<feature type="transmembrane region" description="Helical" evidence="1">
    <location>
        <begin position="6"/>
        <end position="25"/>
    </location>
</feature>
<dbReference type="Pfam" id="PF08592">
    <property type="entry name" value="Anthrone_oxy"/>
    <property type="match status" value="1"/>
</dbReference>
<dbReference type="AlphaFoldDB" id="A0A852R925"/>
<evidence type="ECO:0000313" key="3">
    <source>
        <dbReference type="Proteomes" id="UP000582231"/>
    </source>
</evidence>
<proteinExistence type="predicted"/>
<dbReference type="RefSeq" id="WP_179725874.1">
    <property type="nucleotide sequence ID" value="NZ_BAABEF010000001.1"/>
</dbReference>
<protein>
    <submittedName>
        <fullName evidence="2">Putative membrane protein</fullName>
    </submittedName>
</protein>